<dbReference type="PANTHER" id="PTHR44591">
    <property type="entry name" value="STRESS RESPONSE REGULATOR PROTEIN 1"/>
    <property type="match status" value="1"/>
</dbReference>
<reference evidence="4" key="1">
    <citation type="submission" date="2012-03" db="EMBL/GenBank/DDBJ databases">
        <title>Functional metagenomics reveals considerable lignocellulase gene clusters in the gut microbiome of a wood-feeding higher termite.</title>
        <authorList>
            <person name="Liu N."/>
        </authorList>
    </citation>
    <scope>NUCLEOTIDE SEQUENCE</scope>
</reference>
<dbReference type="EMBL" id="JQ844218">
    <property type="protein sequence ID" value="AGS52973.1"/>
    <property type="molecule type" value="Genomic_DNA"/>
</dbReference>
<evidence type="ECO:0000256" key="2">
    <source>
        <dbReference type="PROSITE-ProRule" id="PRU00169"/>
    </source>
</evidence>
<dbReference type="SUPFAM" id="SSF52172">
    <property type="entry name" value="CheY-like"/>
    <property type="match status" value="1"/>
</dbReference>
<protein>
    <submittedName>
        <fullName evidence="4">Two component transcriptional regulator, winged helix family</fullName>
    </submittedName>
</protein>
<keyword evidence="1 2" id="KW-0597">Phosphoprotein</keyword>
<dbReference type="SMART" id="SM00448">
    <property type="entry name" value="REC"/>
    <property type="match status" value="1"/>
</dbReference>
<dbReference type="Pfam" id="PF00072">
    <property type="entry name" value="Response_reg"/>
    <property type="match status" value="1"/>
</dbReference>
<accession>A0A806K0R8</accession>
<dbReference type="InterPro" id="IPR001789">
    <property type="entry name" value="Sig_transdc_resp-reg_receiver"/>
</dbReference>
<dbReference type="AlphaFoldDB" id="A0A806K0R8"/>
<proteinExistence type="predicted"/>
<dbReference type="PROSITE" id="PS50110">
    <property type="entry name" value="RESPONSE_REGULATORY"/>
    <property type="match status" value="1"/>
</dbReference>
<dbReference type="GO" id="GO:0000160">
    <property type="term" value="P:phosphorelay signal transduction system"/>
    <property type="evidence" value="ECO:0007669"/>
    <property type="project" value="InterPro"/>
</dbReference>
<sequence length="278" mass="31810">MRLACIDIRKAARDDLQLHTGDYFKLLSMFIKNAPQIKKSLENISAQSGDENDYKCIELHKSLFDSIGCEKYVALITEIIRVGKRGHSDFAAEQAKLILSGFDELYNGLIAAKKEEKQTNITGVLNAEDTTYENYKTQFLQKTLKLIEHEEATRKLRILAVDDAPIVLKTIMTVLSDEYKVFGMTDPTKMKEFLQQNTPELFLLDYKMPELSGFDLVPIIRSFEEHKDTPIIFLTSMGTFDHVSSAFSLGACDFIVKPFQGNILREKIEKHIVRKRLF</sequence>
<dbReference type="InterPro" id="IPR050595">
    <property type="entry name" value="Bact_response_regulator"/>
</dbReference>
<feature type="modified residue" description="4-aspartylphosphate" evidence="2">
    <location>
        <position position="205"/>
    </location>
</feature>
<evidence type="ECO:0000256" key="1">
    <source>
        <dbReference type="ARBA" id="ARBA00022553"/>
    </source>
</evidence>
<organism evidence="4">
    <name type="scientific">uncultured bacterium contig00030</name>
    <dbReference type="NCBI Taxonomy" id="1181519"/>
    <lineage>
        <taxon>Bacteria</taxon>
        <taxon>environmental samples</taxon>
    </lineage>
</organism>
<feature type="domain" description="Response regulatory" evidence="3">
    <location>
        <begin position="157"/>
        <end position="272"/>
    </location>
</feature>
<evidence type="ECO:0000259" key="3">
    <source>
        <dbReference type="PROSITE" id="PS50110"/>
    </source>
</evidence>
<dbReference type="PANTHER" id="PTHR44591:SF3">
    <property type="entry name" value="RESPONSE REGULATORY DOMAIN-CONTAINING PROTEIN"/>
    <property type="match status" value="1"/>
</dbReference>
<name>A0A806K0R8_9BACT</name>
<dbReference type="InterPro" id="IPR011006">
    <property type="entry name" value="CheY-like_superfamily"/>
</dbReference>
<evidence type="ECO:0000313" key="4">
    <source>
        <dbReference type="EMBL" id="AGS52973.1"/>
    </source>
</evidence>
<dbReference type="Gene3D" id="3.40.50.2300">
    <property type="match status" value="1"/>
</dbReference>